<keyword evidence="3" id="KW-0131">Cell cycle</keyword>
<sequence length="391" mass="45342">MAKDTRGTIDFENIIATSKSWVQGMTPIEQYEKDLQRPDFLEDASQKLAVLKLEDLYHRLVARQQVAKEPEGFLRSLFKKRNESITPEKGLYFWGGVGRGKTYLVDTFFESLPFDKKLRMHFHRFMHRIHHELRLLDGEQDPLQKIADKLALEADILCFDEFFVSDITDAMILGTLLEALFERGICLVATSNIVPDELYRNGLQRARFLPAIALINLHCDIVNVDAGTDYRLRTLEQAEIFHFPLDEVAESNLKDYFYKLSTEPCFEAHDIEVNNRTLRAEREAEGIVHFDFATLCDGPRSQSDYIEIARLYHTVLLANVPQMGASKDDAARRFIAMVDEFYERHVKLIISAEVSLPYLYTDGRLMFEFKRCCSRLKEMQSHDYLALEHLP</sequence>
<evidence type="ECO:0000256" key="3">
    <source>
        <dbReference type="HAMAP-Rule" id="MF_01919"/>
    </source>
</evidence>
<dbReference type="PANTHER" id="PTHR12169">
    <property type="entry name" value="ATPASE N2B"/>
    <property type="match status" value="1"/>
</dbReference>
<protein>
    <recommendedName>
        <fullName evidence="3">Cell division protein ZapE</fullName>
    </recommendedName>
    <alternativeName>
        <fullName evidence="3">Z ring-associated protein ZapE</fullName>
    </alternativeName>
</protein>
<comment type="function">
    <text evidence="3">Reduces the stability of FtsZ polymers in the presence of ATP.</text>
</comment>
<gene>
    <name evidence="3" type="primary">zapE</name>
    <name evidence="4" type="ORF">SAMN02745132_00242</name>
</gene>
<keyword evidence="3 4" id="KW-0132">Cell division</keyword>
<dbReference type="InterPro" id="IPR027417">
    <property type="entry name" value="P-loop_NTPase"/>
</dbReference>
<evidence type="ECO:0000313" key="4">
    <source>
        <dbReference type="EMBL" id="SKA44883.1"/>
    </source>
</evidence>
<feature type="binding site" evidence="3">
    <location>
        <begin position="95"/>
        <end position="102"/>
    </location>
    <ligand>
        <name>ATP</name>
        <dbReference type="ChEBI" id="CHEBI:30616"/>
    </ligand>
</feature>
<keyword evidence="3" id="KW-0378">Hydrolase</keyword>
<dbReference type="Proteomes" id="UP000190162">
    <property type="component" value="Unassembled WGS sequence"/>
</dbReference>
<dbReference type="PANTHER" id="PTHR12169:SF6">
    <property type="entry name" value="AFG1-LIKE ATPASE"/>
    <property type="match status" value="1"/>
</dbReference>
<proteinExistence type="inferred from homology"/>
<dbReference type="NCBIfam" id="NF040713">
    <property type="entry name" value="ZapE"/>
    <property type="match status" value="1"/>
</dbReference>
<dbReference type="Pfam" id="PF03969">
    <property type="entry name" value="AFG1_ATPase"/>
    <property type="match status" value="1"/>
</dbReference>
<dbReference type="GO" id="GO:0016887">
    <property type="term" value="F:ATP hydrolysis activity"/>
    <property type="evidence" value="ECO:0007669"/>
    <property type="project" value="UniProtKB-UniRule"/>
</dbReference>
<reference evidence="5" key="1">
    <citation type="submission" date="2017-02" db="EMBL/GenBank/DDBJ databases">
        <authorList>
            <person name="Varghese N."/>
            <person name="Submissions S."/>
        </authorList>
    </citation>
    <scope>NUCLEOTIDE SEQUENCE [LARGE SCALE GENOMIC DNA]</scope>
    <source>
        <strain evidence="5">DSM 22720</strain>
    </source>
</reference>
<dbReference type="InterPro" id="IPR030870">
    <property type="entry name" value="ZapE"/>
</dbReference>
<evidence type="ECO:0000256" key="2">
    <source>
        <dbReference type="ARBA" id="ARBA00022840"/>
    </source>
</evidence>
<dbReference type="GO" id="GO:0005524">
    <property type="term" value="F:ATP binding"/>
    <property type="evidence" value="ECO:0007669"/>
    <property type="project" value="UniProtKB-UniRule"/>
</dbReference>
<dbReference type="Gene3D" id="3.40.50.300">
    <property type="entry name" value="P-loop containing nucleotide triphosphate hydrolases"/>
    <property type="match status" value="1"/>
</dbReference>
<dbReference type="GO" id="GO:0005737">
    <property type="term" value="C:cytoplasm"/>
    <property type="evidence" value="ECO:0007669"/>
    <property type="project" value="UniProtKB-SubCell"/>
</dbReference>
<organism evidence="4 5">
    <name type="scientific">Enterovibrio nigricans DSM 22720</name>
    <dbReference type="NCBI Taxonomy" id="1121868"/>
    <lineage>
        <taxon>Bacteria</taxon>
        <taxon>Pseudomonadati</taxon>
        <taxon>Pseudomonadota</taxon>
        <taxon>Gammaproteobacteria</taxon>
        <taxon>Vibrionales</taxon>
        <taxon>Vibrionaceae</taxon>
        <taxon>Enterovibrio</taxon>
    </lineage>
</organism>
<keyword evidence="2 3" id="KW-0067">ATP-binding</keyword>
<comment type="subcellular location">
    <subcellularLocation>
        <location evidence="3">Cytoplasm</location>
    </subcellularLocation>
</comment>
<keyword evidence="3" id="KW-0963">Cytoplasm</keyword>
<name>A0A1T4TWS2_9GAMM</name>
<dbReference type="HAMAP" id="MF_01919">
    <property type="entry name" value="ZapE"/>
    <property type="match status" value="1"/>
</dbReference>
<accession>A0A1T4TWS2</accession>
<comment type="similarity">
    <text evidence="3">Belongs to the AFG1 ATPase family. ZapE subfamily.</text>
</comment>
<keyword evidence="1 3" id="KW-0547">Nucleotide-binding</keyword>
<evidence type="ECO:0000313" key="5">
    <source>
        <dbReference type="Proteomes" id="UP000190162"/>
    </source>
</evidence>
<evidence type="ECO:0000256" key="1">
    <source>
        <dbReference type="ARBA" id="ARBA00022741"/>
    </source>
</evidence>
<dbReference type="SUPFAM" id="SSF52540">
    <property type="entry name" value="P-loop containing nucleoside triphosphate hydrolases"/>
    <property type="match status" value="1"/>
</dbReference>
<dbReference type="AlphaFoldDB" id="A0A1T4TWS2"/>
<dbReference type="GO" id="GO:0032153">
    <property type="term" value="C:cell division site"/>
    <property type="evidence" value="ECO:0007669"/>
    <property type="project" value="TreeGrafter"/>
</dbReference>
<comment type="subunit">
    <text evidence="3">Interacts with FtsZ.</text>
</comment>
<dbReference type="InterPro" id="IPR005654">
    <property type="entry name" value="ATPase_AFG1-like"/>
</dbReference>
<dbReference type="GO" id="GO:0051301">
    <property type="term" value="P:cell division"/>
    <property type="evidence" value="ECO:0007669"/>
    <property type="project" value="UniProtKB-UniRule"/>
</dbReference>
<keyword evidence="5" id="KW-1185">Reference proteome</keyword>
<dbReference type="EMBL" id="FUXU01000002">
    <property type="protein sequence ID" value="SKA44883.1"/>
    <property type="molecule type" value="Genomic_DNA"/>
</dbReference>